<dbReference type="FunFam" id="3.40.970.10:FF:000002">
    <property type="entry name" value="Ribonuclease H"/>
    <property type="match status" value="1"/>
</dbReference>
<evidence type="ECO:0000256" key="6">
    <source>
        <dbReference type="ARBA" id="ARBA00022722"/>
    </source>
</evidence>
<gene>
    <name evidence="13" type="ORF">HK100_003461</name>
</gene>
<dbReference type="EMBL" id="JADGJH010001867">
    <property type="protein sequence ID" value="KAJ3108279.1"/>
    <property type="molecule type" value="Genomic_DNA"/>
</dbReference>
<keyword evidence="10" id="KW-0460">Magnesium</keyword>
<keyword evidence="8" id="KW-0255">Endonuclease</keyword>
<feature type="region of interest" description="Disordered" evidence="11">
    <location>
        <begin position="72"/>
        <end position="100"/>
    </location>
</feature>
<dbReference type="InterPro" id="IPR009027">
    <property type="entry name" value="Ribosomal_bL9/RNase_H1_N"/>
</dbReference>
<dbReference type="Gene3D" id="3.40.970.10">
    <property type="entry name" value="Ribonuclease H1, N-terminal domain"/>
    <property type="match status" value="1"/>
</dbReference>
<dbReference type="Proteomes" id="UP001211907">
    <property type="component" value="Unassembled WGS sequence"/>
</dbReference>
<keyword evidence="7" id="KW-0479">Metal-binding</keyword>
<evidence type="ECO:0000256" key="1">
    <source>
        <dbReference type="ARBA" id="ARBA00001946"/>
    </source>
</evidence>
<evidence type="ECO:0000256" key="3">
    <source>
        <dbReference type="ARBA" id="ARBA00005300"/>
    </source>
</evidence>
<evidence type="ECO:0000259" key="12">
    <source>
        <dbReference type="Pfam" id="PF01693"/>
    </source>
</evidence>
<dbReference type="AlphaFoldDB" id="A0AAD5XDJ0"/>
<sequence>MINEMPIEDLKELAKIVQRRLFDLEHSWVGQVVNNQLQNDPLRKSGCSEANVIFIRLGEAMEEAIKKATPPKNLTIGRRTGLREREQNGELNPTESGSPEEISWHKIAQAMHSFCACGYRLEEGQFENYATTVWPTTFRHLMKVARTSRICQCGGRIPSTEKRTICLTCKGRQKNKAVSGESSRTKTNVDADAVTTNEASPTMTSTAHVSPNLYYQTQPTHVDLSHPMSNKAFDTSTDSLSCSFPLFASTSQPIHPTDANQDIYNLLFPVTPPQASDPALPMPKPAPSHNYRYSPYLVPSLPPQQVPNREVLFRINVLHTVTPESDLNLTDIKPPKKKNLEFQKEGISDTPLVDPVDPVKSLTELVANVQLDEKIADCSGTRVPVQSVDAPPSYSGLENGPPHASKFYAVRVGRNTGVYSSWDDCRKQVKGFSGAEYKSFKTFPEAQSYLAR</sequence>
<dbReference type="GO" id="GO:0004523">
    <property type="term" value="F:RNA-DNA hybrid ribonuclease activity"/>
    <property type="evidence" value="ECO:0007669"/>
    <property type="project" value="UniProtKB-EC"/>
</dbReference>
<evidence type="ECO:0000256" key="9">
    <source>
        <dbReference type="ARBA" id="ARBA00022801"/>
    </source>
</evidence>
<dbReference type="SUPFAM" id="SSF55658">
    <property type="entry name" value="L9 N-domain-like"/>
    <property type="match status" value="1"/>
</dbReference>
<name>A0AAD5XDJ0_9FUNG</name>
<keyword evidence="9" id="KW-0378">Hydrolase</keyword>
<dbReference type="EC" id="3.1.26.4" evidence="4"/>
<protein>
    <recommendedName>
        <fullName evidence="5">Ribonuclease H</fullName>
        <ecNumber evidence="4">3.1.26.4</ecNumber>
    </recommendedName>
</protein>
<evidence type="ECO:0000256" key="4">
    <source>
        <dbReference type="ARBA" id="ARBA00012180"/>
    </source>
</evidence>
<organism evidence="13 14">
    <name type="scientific">Physocladia obscura</name>
    <dbReference type="NCBI Taxonomy" id="109957"/>
    <lineage>
        <taxon>Eukaryota</taxon>
        <taxon>Fungi</taxon>
        <taxon>Fungi incertae sedis</taxon>
        <taxon>Chytridiomycota</taxon>
        <taxon>Chytridiomycota incertae sedis</taxon>
        <taxon>Chytridiomycetes</taxon>
        <taxon>Chytridiales</taxon>
        <taxon>Chytriomycetaceae</taxon>
        <taxon>Physocladia</taxon>
    </lineage>
</organism>
<comment type="similarity">
    <text evidence="3">Belongs to the RNase H family.</text>
</comment>
<comment type="caution">
    <text evidence="13">The sequence shown here is derived from an EMBL/GenBank/DDBJ whole genome shotgun (WGS) entry which is preliminary data.</text>
</comment>
<dbReference type="Pfam" id="PF01693">
    <property type="entry name" value="Cauli_VI"/>
    <property type="match status" value="1"/>
</dbReference>
<dbReference type="GO" id="GO:0046872">
    <property type="term" value="F:metal ion binding"/>
    <property type="evidence" value="ECO:0007669"/>
    <property type="project" value="UniProtKB-KW"/>
</dbReference>
<evidence type="ECO:0000313" key="13">
    <source>
        <dbReference type="EMBL" id="KAJ3108279.1"/>
    </source>
</evidence>
<proteinExistence type="inferred from homology"/>
<dbReference type="InterPro" id="IPR011320">
    <property type="entry name" value="RNase_H1_N"/>
</dbReference>
<evidence type="ECO:0000256" key="8">
    <source>
        <dbReference type="ARBA" id="ARBA00022759"/>
    </source>
</evidence>
<comment type="function">
    <text evidence="2">Endonuclease that specifically degrades the RNA of RNA-DNA hybrids.</text>
</comment>
<keyword evidence="14" id="KW-1185">Reference proteome</keyword>
<evidence type="ECO:0000256" key="2">
    <source>
        <dbReference type="ARBA" id="ARBA00004065"/>
    </source>
</evidence>
<evidence type="ECO:0000256" key="11">
    <source>
        <dbReference type="SAM" id="MobiDB-lite"/>
    </source>
</evidence>
<evidence type="ECO:0000256" key="10">
    <source>
        <dbReference type="ARBA" id="ARBA00022842"/>
    </source>
</evidence>
<evidence type="ECO:0000256" key="5">
    <source>
        <dbReference type="ARBA" id="ARBA00017721"/>
    </source>
</evidence>
<dbReference type="InterPro" id="IPR037056">
    <property type="entry name" value="RNase_H1_N_sf"/>
</dbReference>
<reference evidence="13" key="1">
    <citation type="submission" date="2020-05" db="EMBL/GenBank/DDBJ databases">
        <title>Phylogenomic resolution of chytrid fungi.</title>
        <authorList>
            <person name="Stajich J.E."/>
            <person name="Amses K."/>
            <person name="Simmons R."/>
            <person name="Seto K."/>
            <person name="Myers J."/>
            <person name="Bonds A."/>
            <person name="Quandt C.A."/>
            <person name="Barry K."/>
            <person name="Liu P."/>
            <person name="Grigoriev I."/>
            <person name="Longcore J.E."/>
            <person name="James T.Y."/>
        </authorList>
    </citation>
    <scope>NUCLEOTIDE SEQUENCE</scope>
    <source>
        <strain evidence="13">JEL0513</strain>
    </source>
</reference>
<evidence type="ECO:0000256" key="7">
    <source>
        <dbReference type="ARBA" id="ARBA00022723"/>
    </source>
</evidence>
<comment type="cofactor">
    <cofactor evidence="1">
        <name>Mg(2+)</name>
        <dbReference type="ChEBI" id="CHEBI:18420"/>
    </cofactor>
</comment>
<feature type="domain" description="Ribonuclease H1 N-terminal" evidence="12">
    <location>
        <begin position="406"/>
        <end position="449"/>
    </location>
</feature>
<keyword evidence="6" id="KW-0540">Nuclease</keyword>
<accession>A0AAD5XDJ0</accession>
<evidence type="ECO:0000313" key="14">
    <source>
        <dbReference type="Proteomes" id="UP001211907"/>
    </source>
</evidence>